<dbReference type="EMBL" id="KB644412">
    <property type="protein sequence ID" value="EPS30409.1"/>
    <property type="molecule type" value="Genomic_DNA"/>
</dbReference>
<accession>S7ZJE7</accession>
<dbReference type="Proteomes" id="UP000019376">
    <property type="component" value="Unassembled WGS sequence"/>
</dbReference>
<evidence type="ECO:0000313" key="1">
    <source>
        <dbReference type="EMBL" id="EPS30409.1"/>
    </source>
</evidence>
<dbReference type="AlphaFoldDB" id="S7ZJE7"/>
<sequence length="91" mass="10944">MDFFFPAQLAMSMNHDKRLGDVHDLRISTGLRSARRQKCLTWWIGFPVGGQKIFFTGHLYDKYPDRRQFMFRVKGIYDLWSWLLKTYPKPI</sequence>
<organism evidence="1 2">
    <name type="scientific">Penicillium oxalicum (strain 114-2 / CGMCC 5302)</name>
    <name type="common">Penicillium decumbens</name>
    <dbReference type="NCBI Taxonomy" id="933388"/>
    <lineage>
        <taxon>Eukaryota</taxon>
        <taxon>Fungi</taxon>
        <taxon>Dikarya</taxon>
        <taxon>Ascomycota</taxon>
        <taxon>Pezizomycotina</taxon>
        <taxon>Eurotiomycetes</taxon>
        <taxon>Eurotiomycetidae</taxon>
        <taxon>Eurotiales</taxon>
        <taxon>Aspergillaceae</taxon>
        <taxon>Penicillium</taxon>
    </lineage>
</organism>
<proteinExistence type="predicted"/>
<evidence type="ECO:0000313" key="2">
    <source>
        <dbReference type="Proteomes" id="UP000019376"/>
    </source>
</evidence>
<dbReference type="HOGENOM" id="CLU_2427745_0_0_1"/>
<keyword evidence="2" id="KW-1185">Reference proteome</keyword>
<name>S7ZJE7_PENO1</name>
<reference evidence="1 2" key="1">
    <citation type="journal article" date="2013" name="PLoS ONE">
        <title>Genomic and secretomic analyses reveal unique features of the lignocellulolytic enzyme system of Penicillium decumbens.</title>
        <authorList>
            <person name="Liu G."/>
            <person name="Zhang L."/>
            <person name="Wei X."/>
            <person name="Zou G."/>
            <person name="Qin Y."/>
            <person name="Ma L."/>
            <person name="Li J."/>
            <person name="Zheng H."/>
            <person name="Wang S."/>
            <person name="Wang C."/>
            <person name="Xun L."/>
            <person name="Zhao G.-P."/>
            <person name="Zhou Z."/>
            <person name="Qu Y."/>
        </authorList>
    </citation>
    <scope>NUCLEOTIDE SEQUENCE [LARGE SCALE GENOMIC DNA]</scope>
    <source>
        <strain evidence="2">114-2 / CGMCC 5302</strain>
    </source>
</reference>
<protein>
    <submittedName>
        <fullName evidence="1">Uncharacterized protein</fullName>
    </submittedName>
</protein>
<gene>
    <name evidence="1" type="ORF">PDE_05360</name>
</gene>